<accession>A0A166UKT8</accession>
<evidence type="ECO:0000313" key="2">
    <source>
        <dbReference type="EMBL" id="OBR94282.1"/>
    </source>
</evidence>
<dbReference type="Proteomes" id="UP000077384">
    <property type="component" value="Unassembled WGS sequence"/>
</dbReference>
<keyword evidence="4" id="KW-1185">Reference proteome</keyword>
<dbReference type="InterPro" id="IPR036249">
    <property type="entry name" value="Thioredoxin-like_sf"/>
</dbReference>
<dbReference type="PATRIC" id="fig|1705578.3.peg.240"/>
<proteinExistence type="predicted"/>
<evidence type="ECO:0000313" key="3">
    <source>
        <dbReference type="Proteomes" id="UP000077384"/>
    </source>
</evidence>
<dbReference type="EMBL" id="LROR01000046">
    <property type="protein sequence ID" value="OBR94282.1"/>
    <property type="molecule type" value="Genomic_DNA"/>
</dbReference>
<dbReference type="Gene3D" id="3.40.30.10">
    <property type="entry name" value="Glutaredoxin"/>
    <property type="match status" value="1"/>
</dbReference>
<sequence>MLKKLNDNNFKGFIEDSFYSAIGFYCPSTQNLNKMIDVIQQFSETHGNISCGTMDITGQSIPDEYGIGKDETPIVVVFKQGNPFKAITDLSIKNISDAITPPGKNITLQ</sequence>
<evidence type="ECO:0008006" key="5">
    <source>
        <dbReference type="Google" id="ProtNLM"/>
    </source>
</evidence>
<name>A0A166UKT8_9CLOT</name>
<dbReference type="Proteomes" id="UP000093694">
    <property type="component" value="Unassembled WGS sequence"/>
</dbReference>
<reference evidence="2 4" key="2">
    <citation type="journal article" date="2016" name="Front. Microbiol.">
        <title>Industrial Acetogenic Biocatalysts: A Comparative Metabolic and Genomic Analysis.</title>
        <authorList>
            <person name="Bengelsdorf F."/>
            <person name="Poehlein A."/>
            <person name="Sonja S."/>
            <person name="Erz C."/>
            <person name="Hummel T."/>
            <person name="Hoffmeister S."/>
            <person name="Daniel R."/>
            <person name="Durre P."/>
        </authorList>
    </citation>
    <scope>NUCLEOTIDE SEQUENCE [LARGE SCALE GENOMIC DNA]</scope>
    <source>
        <strain evidence="2 4">PTA-10522</strain>
    </source>
</reference>
<dbReference type="RefSeq" id="WP_063599912.1">
    <property type="nucleotide sequence ID" value="NZ_LITQ01000001.1"/>
</dbReference>
<evidence type="ECO:0000313" key="4">
    <source>
        <dbReference type="Proteomes" id="UP000093694"/>
    </source>
</evidence>
<dbReference type="EMBL" id="LITQ01000001">
    <property type="protein sequence ID" value="OAA95011.1"/>
    <property type="molecule type" value="Genomic_DNA"/>
</dbReference>
<protein>
    <recommendedName>
        <fullName evidence="5">Thioredoxin domain-containing protein</fullName>
    </recommendedName>
</protein>
<reference evidence="1 3" key="1">
    <citation type="journal article" date="2015" name="Biotechnol. Bioeng.">
        <title>Genome sequence and phenotypic characterization of Caulobacter segnis.</title>
        <authorList>
            <person name="Patel S."/>
            <person name="Fletcher B."/>
            <person name="Scott D.C."/>
            <person name="Ely B."/>
        </authorList>
    </citation>
    <scope>NUCLEOTIDE SEQUENCE [LARGE SCALE GENOMIC DNA]</scope>
    <source>
        <strain evidence="1 3">PS02</strain>
    </source>
</reference>
<organism evidence="1 3">
    <name type="scientific">Clostridium coskatii</name>
    <dbReference type="NCBI Taxonomy" id="1705578"/>
    <lineage>
        <taxon>Bacteria</taxon>
        <taxon>Bacillati</taxon>
        <taxon>Bacillota</taxon>
        <taxon>Clostridia</taxon>
        <taxon>Eubacteriales</taxon>
        <taxon>Clostridiaceae</taxon>
        <taxon>Clostridium</taxon>
    </lineage>
</organism>
<gene>
    <name evidence="2" type="ORF">CLCOS_20040</name>
    <name evidence="1" type="ORF">WX73_01420</name>
</gene>
<dbReference type="SUPFAM" id="SSF52833">
    <property type="entry name" value="Thioredoxin-like"/>
    <property type="match status" value="1"/>
</dbReference>
<dbReference type="AlphaFoldDB" id="A0A166UKT8"/>
<comment type="caution">
    <text evidence="1">The sequence shown here is derived from an EMBL/GenBank/DDBJ whole genome shotgun (WGS) entry which is preliminary data.</text>
</comment>
<evidence type="ECO:0000313" key="1">
    <source>
        <dbReference type="EMBL" id="OAA95011.1"/>
    </source>
</evidence>